<dbReference type="InterPro" id="IPR002078">
    <property type="entry name" value="Sigma_54_int"/>
</dbReference>
<dbReference type="EMBL" id="FR854092">
    <property type="protein sequence ID" value="CCA86907.1"/>
    <property type="molecule type" value="Genomic_DNA"/>
</dbReference>
<dbReference type="PROSITE" id="PS00041">
    <property type="entry name" value="HTH_ARAC_FAMILY_1"/>
    <property type="match status" value="1"/>
</dbReference>
<evidence type="ECO:0000256" key="3">
    <source>
        <dbReference type="ARBA" id="ARBA00023015"/>
    </source>
</evidence>
<evidence type="ECO:0000259" key="6">
    <source>
        <dbReference type="PROSITE" id="PS01124"/>
    </source>
</evidence>
<protein>
    <submittedName>
        <fullName evidence="8">Putative transcriptional regulator, araC family</fullName>
    </submittedName>
</protein>
<keyword evidence="2" id="KW-0067">ATP-binding</keyword>
<keyword evidence="3" id="KW-0805">Transcription regulation</keyword>
<dbReference type="RefSeq" id="WP_197334388.1">
    <property type="nucleotide sequence ID" value="NZ_CP115945.1"/>
</dbReference>
<proteinExistence type="predicted"/>
<dbReference type="CDD" id="cd00009">
    <property type="entry name" value="AAA"/>
    <property type="match status" value="1"/>
</dbReference>
<name>G3ABK2_9RALS</name>
<reference evidence="8" key="2">
    <citation type="submission" date="2011-04" db="EMBL/GenBank/DDBJ databases">
        <authorList>
            <person name="Genoscope - CEA"/>
        </authorList>
    </citation>
    <scope>NUCLEOTIDE SEQUENCE</scope>
    <source>
        <strain evidence="8">R24</strain>
    </source>
</reference>
<feature type="domain" description="HTH araC/xylS-type" evidence="6">
    <location>
        <begin position="417"/>
        <end position="516"/>
    </location>
</feature>
<dbReference type="InterPro" id="IPR009057">
    <property type="entry name" value="Homeodomain-like_sf"/>
</dbReference>
<evidence type="ECO:0000259" key="7">
    <source>
        <dbReference type="PROSITE" id="PS50045"/>
    </source>
</evidence>
<evidence type="ECO:0000256" key="5">
    <source>
        <dbReference type="ARBA" id="ARBA00023163"/>
    </source>
</evidence>
<dbReference type="InterPro" id="IPR018060">
    <property type="entry name" value="HTH_AraC"/>
</dbReference>
<reference evidence="8" key="1">
    <citation type="journal article" date="2011" name="PLoS ONE">
        <title>Ralstonia syzygii, the Blood Disease Bacterium and some Asian R. solanacearum strains form a single genomic species despite divergent lifestyles.</title>
        <authorList>
            <person name="Remenant B."/>
            <person name="de Cambiaire J.C."/>
            <person name="Cellier G."/>
            <person name="Jacobs J.M."/>
            <person name="Mangenot S."/>
            <person name="Barbe V."/>
            <person name="Lajus A."/>
            <person name="Vallenet D."/>
            <person name="Medigue C."/>
            <person name="Fegan M."/>
            <person name="Allen C."/>
            <person name="Prior P."/>
        </authorList>
    </citation>
    <scope>NUCLEOTIDE SEQUENCE</scope>
    <source>
        <strain evidence="8">R24</strain>
    </source>
</reference>
<evidence type="ECO:0000256" key="2">
    <source>
        <dbReference type="ARBA" id="ARBA00022840"/>
    </source>
</evidence>
<gene>
    <name evidence="8" type="ORF">RALSY_mp30219</name>
</gene>
<evidence type="ECO:0000256" key="1">
    <source>
        <dbReference type="ARBA" id="ARBA00022741"/>
    </source>
</evidence>
<dbReference type="Pfam" id="PF12833">
    <property type="entry name" value="HTH_18"/>
    <property type="match status" value="1"/>
</dbReference>
<dbReference type="PROSITE" id="PS01124">
    <property type="entry name" value="HTH_ARAC_FAMILY_2"/>
    <property type="match status" value="1"/>
</dbReference>
<dbReference type="InterPro" id="IPR020449">
    <property type="entry name" value="Tscrpt_reg_AraC-type_HTH"/>
</dbReference>
<organism evidence="8">
    <name type="scientific">Ralstonia syzygii R24</name>
    <dbReference type="NCBI Taxonomy" id="907261"/>
    <lineage>
        <taxon>Bacteria</taxon>
        <taxon>Pseudomonadati</taxon>
        <taxon>Pseudomonadota</taxon>
        <taxon>Betaproteobacteria</taxon>
        <taxon>Burkholderiales</taxon>
        <taxon>Burkholderiaceae</taxon>
        <taxon>Ralstonia</taxon>
        <taxon>Ralstonia solanacearum species complex</taxon>
    </lineage>
</organism>
<dbReference type="GO" id="GO:0003700">
    <property type="term" value="F:DNA-binding transcription factor activity"/>
    <property type="evidence" value="ECO:0007669"/>
    <property type="project" value="InterPro"/>
</dbReference>
<dbReference type="Pfam" id="PF14532">
    <property type="entry name" value="Sigma54_activ_2"/>
    <property type="match status" value="1"/>
</dbReference>
<dbReference type="SUPFAM" id="SSF46689">
    <property type="entry name" value="Homeodomain-like"/>
    <property type="match status" value="2"/>
</dbReference>
<dbReference type="PANTHER" id="PTHR32071">
    <property type="entry name" value="TRANSCRIPTIONAL REGULATORY PROTEIN"/>
    <property type="match status" value="1"/>
</dbReference>
<sequence length="518" mass="57114">MEALLRSAYRPHRTLPDLLAGLMRALAQRLDLQAASLWLPDAGVLRLRRSGEHLDLAWLDGSRAGEAILPTARSAQFPLIYAGDPLGELRLHWADTGGEPNVHAAWGAAFARRCALLCKRYEAQRWAQQRLGRGLLLVGMSEPLHHMEVFVEKASYSTLPVLLTGEFGTEKVPLAAALHCSGPRRDEPFIEVNCAEPVGEPAQWFKQAAGGTLFFNGIDELAPRLQSQLPQHLHSRLGQWLVVPDPCEARVIASTTADLRKRVEEGRFSRALLNELDFLSATVPPLRLRKDDVAPLVIAALERQGYVADRKCSDALTALCEAYAWPENLFELERVIARLAVMTDTTPINHADVALHAPWMLPASHCVHSGAAGLPARGGATPLHVAKPAGTAPPAHWARCAMTRNAAELGRLHAALRKALLYLGEHYAKPISMDQLARQAHVSPSHLSYLFRQTLDTAFKPLLQHIRIEKAKELLMHDHGARVTEIALSVGFGDLSHFEKSFRRIVGLSPRAFRQTVT</sequence>
<dbReference type="Gene3D" id="1.10.8.60">
    <property type="match status" value="1"/>
</dbReference>
<dbReference type="PRINTS" id="PR00032">
    <property type="entry name" value="HTHARAC"/>
</dbReference>
<evidence type="ECO:0000256" key="4">
    <source>
        <dbReference type="ARBA" id="ARBA00023125"/>
    </source>
</evidence>
<dbReference type="PANTHER" id="PTHR32071:SF117">
    <property type="entry name" value="PTS-DEPENDENT DIHYDROXYACETONE KINASE OPERON REGULATORY PROTEIN-RELATED"/>
    <property type="match status" value="1"/>
</dbReference>
<dbReference type="GO" id="GO:0043565">
    <property type="term" value="F:sequence-specific DNA binding"/>
    <property type="evidence" value="ECO:0007669"/>
    <property type="project" value="InterPro"/>
</dbReference>
<dbReference type="Gene3D" id="1.10.10.60">
    <property type="entry name" value="Homeodomain-like"/>
    <property type="match status" value="1"/>
</dbReference>
<keyword evidence="1" id="KW-0547">Nucleotide-binding</keyword>
<evidence type="ECO:0000313" key="8">
    <source>
        <dbReference type="EMBL" id="CCA86907.1"/>
    </source>
</evidence>
<dbReference type="GO" id="GO:0005524">
    <property type="term" value="F:ATP binding"/>
    <property type="evidence" value="ECO:0007669"/>
    <property type="project" value="UniProtKB-KW"/>
</dbReference>
<keyword evidence="5" id="KW-0804">Transcription</keyword>
<keyword evidence="4" id="KW-0238">DNA-binding</keyword>
<dbReference type="SMART" id="SM00342">
    <property type="entry name" value="HTH_ARAC"/>
    <property type="match status" value="1"/>
</dbReference>
<accession>G3ABK2</accession>
<dbReference type="InterPro" id="IPR018062">
    <property type="entry name" value="HTH_AraC-typ_CS"/>
</dbReference>
<feature type="domain" description="Sigma-54 factor interaction" evidence="7">
    <location>
        <begin position="137"/>
        <end position="341"/>
    </location>
</feature>
<dbReference type="PROSITE" id="PS50045">
    <property type="entry name" value="SIGMA54_INTERACT_4"/>
    <property type="match status" value="1"/>
</dbReference>
<dbReference type="Gene3D" id="3.40.50.300">
    <property type="entry name" value="P-loop containing nucleotide triphosphate hydrolases"/>
    <property type="match status" value="1"/>
</dbReference>
<dbReference type="SUPFAM" id="SSF52540">
    <property type="entry name" value="P-loop containing nucleoside triphosphate hydrolases"/>
    <property type="match status" value="1"/>
</dbReference>
<dbReference type="InterPro" id="IPR027417">
    <property type="entry name" value="P-loop_NTPase"/>
</dbReference>
<dbReference type="AlphaFoldDB" id="G3ABK2"/>